<dbReference type="GO" id="GO:0048471">
    <property type="term" value="C:perinuclear region of cytoplasm"/>
    <property type="evidence" value="ECO:0007669"/>
    <property type="project" value="TreeGrafter"/>
</dbReference>
<dbReference type="GO" id="GO:0006913">
    <property type="term" value="P:nucleocytoplasmic transport"/>
    <property type="evidence" value="ECO:0007669"/>
    <property type="project" value="TreeGrafter"/>
</dbReference>
<evidence type="ECO:0000256" key="1">
    <source>
        <dbReference type="ARBA" id="ARBA00022614"/>
    </source>
</evidence>
<protein>
    <submittedName>
        <fullName evidence="3">Leucine rich repeat LRR-containing protein</fullName>
    </submittedName>
</protein>
<dbReference type="Proteomes" id="UP000693970">
    <property type="component" value="Unassembled WGS sequence"/>
</dbReference>
<dbReference type="GO" id="GO:0005096">
    <property type="term" value="F:GTPase activator activity"/>
    <property type="evidence" value="ECO:0007669"/>
    <property type="project" value="InterPro"/>
</dbReference>
<dbReference type="SMART" id="SM00368">
    <property type="entry name" value="LRR_RI"/>
    <property type="match status" value="5"/>
</dbReference>
<name>A0A9K3LFB5_9STRA</name>
<dbReference type="PANTHER" id="PTHR24113">
    <property type="entry name" value="RAN GTPASE-ACTIVATING PROTEIN 1"/>
    <property type="match status" value="1"/>
</dbReference>
<organism evidence="3 4">
    <name type="scientific">Nitzschia inconspicua</name>
    <dbReference type="NCBI Taxonomy" id="303405"/>
    <lineage>
        <taxon>Eukaryota</taxon>
        <taxon>Sar</taxon>
        <taxon>Stramenopiles</taxon>
        <taxon>Ochrophyta</taxon>
        <taxon>Bacillariophyta</taxon>
        <taxon>Bacillariophyceae</taxon>
        <taxon>Bacillariophycidae</taxon>
        <taxon>Bacillariales</taxon>
        <taxon>Bacillariaceae</taxon>
        <taxon>Nitzschia</taxon>
    </lineage>
</organism>
<dbReference type="GO" id="GO:0005829">
    <property type="term" value="C:cytosol"/>
    <property type="evidence" value="ECO:0007669"/>
    <property type="project" value="TreeGrafter"/>
</dbReference>
<dbReference type="GO" id="GO:0005634">
    <property type="term" value="C:nucleus"/>
    <property type="evidence" value="ECO:0007669"/>
    <property type="project" value="TreeGrafter"/>
</dbReference>
<dbReference type="GO" id="GO:0031267">
    <property type="term" value="F:small GTPase binding"/>
    <property type="evidence" value="ECO:0007669"/>
    <property type="project" value="TreeGrafter"/>
</dbReference>
<dbReference type="OrthoDB" id="63324at2759"/>
<evidence type="ECO:0000256" key="2">
    <source>
        <dbReference type="ARBA" id="ARBA00022737"/>
    </source>
</evidence>
<keyword evidence="4" id="KW-1185">Reference proteome</keyword>
<evidence type="ECO:0000313" key="3">
    <source>
        <dbReference type="EMBL" id="KAG7360855.1"/>
    </source>
</evidence>
<dbReference type="InterPro" id="IPR001611">
    <property type="entry name" value="Leu-rich_rpt"/>
</dbReference>
<comment type="caution">
    <text evidence="3">The sequence shown here is derived from an EMBL/GenBank/DDBJ whole genome shotgun (WGS) entry which is preliminary data.</text>
</comment>
<sequence length="419" mass="46693">MASLYGSSRVLDGTRFTIHTHLTRPGIDAKLWDVRRNRKFNKLCLTGVLGVHGFQQQAPLYLDRDLALSLGDLLRCDSRIWEKIEVEHCTGHTDLVVAIGMATGRVQSFWFSEVLLSADTFHALATGLKFNRFVSEVRFKRCRLSPAIQVIADGVRGNPTIQSITLEQCGIVDDLLAEFVRSLRDCPSLQKLSLEGNICRSEGMAEIGFLLKERTIQNLSLHNQRVEDNERMEIAPIASSLRADISALKYLDLSRNCLCDEDVSLLMGALIDGNQTLETLHLDQNDITDEGAKLIADALPSLLALKTLALPENPIGASGATCILKMIPENYTLETFIVPSGNTEIQRKIRWYGNLNKGGRRLFSTPRDAPLAVFPIAIERVNNMPLSHDWNPEIAPSDVIYGLLRLGQLLFEIEEQNST</sequence>
<dbReference type="Pfam" id="PF13516">
    <property type="entry name" value="LRR_6"/>
    <property type="match status" value="2"/>
</dbReference>
<gene>
    <name evidence="3" type="ORF">IV203_035954</name>
</gene>
<reference evidence="3" key="1">
    <citation type="journal article" date="2021" name="Sci. Rep.">
        <title>Diploid genomic architecture of Nitzschia inconspicua, an elite biomass production diatom.</title>
        <authorList>
            <person name="Oliver A."/>
            <person name="Podell S."/>
            <person name="Pinowska A."/>
            <person name="Traller J.C."/>
            <person name="Smith S.R."/>
            <person name="McClure R."/>
            <person name="Beliaev A."/>
            <person name="Bohutskyi P."/>
            <person name="Hill E.A."/>
            <person name="Rabines A."/>
            <person name="Zheng H."/>
            <person name="Allen L.Z."/>
            <person name="Kuo A."/>
            <person name="Grigoriev I.V."/>
            <person name="Allen A.E."/>
            <person name="Hazlebeck D."/>
            <person name="Allen E.E."/>
        </authorList>
    </citation>
    <scope>NUCLEOTIDE SEQUENCE</scope>
    <source>
        <strain evidence="3">Hildebrandi</strain>
    </source>
</reference>
<reference evidence="3" key="2">
    <citation type="submission" date="2021-04" db="EMBL/GenBank/DDBJ databases">
        <authorList>
            <person name="Podell S."/>
        </authorList>
    </citation>
    <scope>NUCLEOTIDE SEQUENCE</scope>
    <source>
        <strain evidence="3">Hildebrandi</strain>
    </source>
</reference>
<proteinExistence type="predicted"/>
<dbReference type="AlphaFoldDB" id="A0A9K3LFB5"/>
<dbReference type="InterPro" id="IPR027038">
    <property type="entry name" value="RanGap"/>
</dbReference>
<dbReference type="EMBL" id="JAGRRH010000013">
    <property type="protein sequence ID" value="KAG7360855.1"/>
    <property type="molecule type" value="Genomic_DNA"/>
</dbReference>
<keyword evidence="1" id="KW-0433">Leucine-rich repeat</keyword>
<dbReference type="PANTHER" id="PTHR24113:SF12">
    <property type="entry name" value="RAN GTPASE-ACTIVATING PROTEIN 1"/>
    <property type="match status" value="1"/>
</dbReference>
<keyword evidence="2" id="KW-0677">Repeat</keyword>
<accession>A0A9K3LFB5</accession>
<evidence type="ECO:0000313" key="4">
    <source>
        <dbReference type="Proteomes" id="UP000693970"/>
    </source>
</evidence>